<dbReference type="Gene3D" id="2.130.10.10">
    <property type="entry name" value="YVTN repeat-like/Quinoprotein amine dehydrogenase"/>
    <property type="match status" value="1"/>
</dbReference>
<protein>
    <recommendedName>
        <fullName evidence="4">Outer membrane protein assembly factor BamB</fullName>
    </recommendedName>
</protein>
<dbReference type="InterPro" id="IPR015943">
    <property type="entry name" value="WD40/YVTN_repeat-like_dom_sf"/>
</dbReference>
<accession>A0A0C2A1L3</accession>
<organism evidence="2 3">
    <name type="scientific">Enhygromyxa salina</name>
    <dbReference type="NCBI Taxonomy" id="215803"/>
    <lineage>
        <taxon>Bacteria</taxon>
        <taxon>Pseudomonadati</taxon>
        <taxon>Myxococcota</taxon>
        <taxon>Polyangia</taxon>
        <taxon>Nannocystales</taxon>
        <taxon>Nannocystaceae</taxon>
        <taxon>Enhygromyxa</taxon>
    </lineage>
</organism>
<feature type="transmembrane region" description="Helical" evidence="1">
    <location>
        <begin position="78"/>
        <end position="102"/>
    </location>
</feature>
<dbReference type="EMBL" id="JMCC02000027">
    <property type="protein sequence ID" value="KIG17263.1"/>
    <property type="molecule type" value="Genomic_DNA"/>
</dbReference>
<reference evidence="2 3" key="1">
    <citation type="submission" date="2014-12" db="EMBL/GenBank/DDBJ databases">
        <title>Genome assembly of Enhygromyxa salina DSM 15201.</title>
        <authorList>
            <person name="Sharma G."/>
            <person name="Subramanian S."/>
        </authorList>
    </citation>
    <scope>NUCLEOTIDE SEQUENCE [LARGE SCALE GENOMIC DNA]</scope>
    <source>
        <strain evidence="2 3">DSM 15201</strain>
    </source>
</reference>
<proteinExistence type="predicted"/>
<dbReference type="AlphaFoldDB" id="A0A0C2A1L3"/>
<dbReference type="InterPro" id="IPR011047">
    <property type="entry name" value="Quinoprotein_ADH-like_sf"/>
</dbReference>
<keyword evidence="1" id="KW-0812">Transmembrane</keyword>
<dbReference type="SUPFAM" id="SSF50998">
    <property type="entry name" value="Quinoprotein alcohol dehydrogenase-like"/>
    <property type="match status" value="1"/>
</dbReference>
<gene>
    <name evidence="2" type="ORF">DB30_03446</name>
</gene>
<evidence type="ECO:0000313" key="3">
    <source>
        <dbReference type="Proteomes" id="UP000031599"/>
    </source>
</evidence>
<evidence type="ECO:0000313" key="2">
    <source>
        <dbReference type="EMBL" id="KIG17263.1"/>
    </source>
</evidence>
<evidence type="ECO:0000256" key="1">
    <source>
        <dbReference type="SAM" id="Phobius"/>
    </source>
</evidence>
<dbReference type="RefSeq" id="WP_052548462.1">
    <property type="nucleotide sequence ID" value="NZ_JMCC02000027.1"/>
</dbReference>
<comment type="caution">
    <text evidence="2">The sequence shown here is derived from an EMBL/GenBank/DDBJ whole genome shotgun (WGS) entry which is preliminary data.</text>
</comment>
<keyword evidence="1" id="KW-1133">Transmembrane helix</keyword>
<evidence type="ECO:0008006" key="4">
    <source>
        <dbReference type="Google" id="ProtNLM"/>
    </source>
</evidence>
<name>A0A0C2A1L3_9BACT</name>
<dbReference type="Proteomes" id="UP000031599">
    <property type="component" value="Unassembled WGS sequence"/>
</dbReference>
<keyword evidence="1" id="KW-0472">Membrane</keyword>
<sequence length="455" mass="48791">MAIVKLVCQGCGANLDATDDLRVLQCGYCGTTNQIKRTVHQQPAPPPQPPLQQQQMYYAPPPNQVNTVSTGGSGAGKAVLIIVLLVTFLPLVIGGIVAFTVFQSANEVFEQVKSGINTATAVANSRKYLWRNGRPFVADVNGDGVDDVIGTINEIGSQQLTLTAMSGSDWSTLWEVDLGRMSELPNPTLYYEPGSQLVLLGLGATLRAYDAKTGADRWLASLPDKLEALAINGDHLWVATIDDAASLITLVDGKLSPGQPKPPAGAKLLRDDAGYDLIPELRELDVKGNQFPDLRVQQAFCPKEDLPVVRGRRHDDASKVCANPHGLAFVTRDKGTKIPHILGYARDTKAELWRVQLTKAGSLETVDGGFGQPRAEFVGDDAIISFVPDNDDQARIRRISLVDGATKWETTLVGDGHENVDGMVAGSGFVVVTFGQTMRVLSLDSGAPVAKLGGW</sequence>